<dbReference type="SUPFAM" id="SSF56935">
    <property type="entry name" value="Porins"/>
    <property type="match status" value="1"/>
</dbReference>
<feature type="signal peptide" evidence="4">
    <location>
        <begin position="1"/>
        <end position="19"/>
    </location>
</feature>
<accession>A0A354M5V8</accession>
<comment type="caution">
    <text evidence="5">The sequence shown here is derived from an EMBL/GenBank/DDBJ whole genome shotgun (WGS) entry which is preliminary data.</text>
</comment>
<keyword evidence="2" id="KW-0472">Membrane</keyword>
<dbReference type="InterPro" id="IPR036942">
    <property type="entry name" value="Beta-barrel_TonB_sf"/>
</dbReference>
<evidence type="ECO:0008006" key="7">
    <source>
        <dbReference type="Google" id="ProtNLM"/>
    </source>
</evidence>
<evidence type="ECO:0000256" key="3">
    <source>
        <dbReference type="ARBA" id="ARBA00023237"/>
    </source>
</evidence>
<sequence length="1000" mass="113163">MNRNLWLFIMLFFSVSAFAQKASLRGVLIDFETKAPIAGVKVSLKNKNISVTSSKDGVFIFKNLSSGADELLVVSADYQPYQQSILIGKDEKINLGNIALIRVEKASQQEENIQLFDESVLDDDNETSSQSSSYLSGASDDIYLNAASYNYSPMRFSIRGYDQSASTTYINGINFNDQERGRFNYSSLGGLNDAFRNKDVINGIENAPFAFGSLGGTTNINTRATAFAAGTKASVAYSNRSYNMRATATHSTGLMNNGWAFTGSAVWRWAKEGIIEGTFYNSWGYFLSAEKMINDRHSISLATYGAPTKRSQSAAVTQEVYDFRGIYYNPYWGYQNGEKRSSRVVNSFDPTVVANWDFKITDKQNLKTGFGFHYSNYSNTALGFYNAADPRPDYYRNLPSYQINDVLGSYGLEDQQNHMDMIMGNVDQDLVDELTGQWVNNNTDVTQINWNSLYQSNYLNNVANPDGSAKYVLEERHNDLMTTALNSVYSNQINRRLKLTAGVEANYSRGMHYKTMNDLLGGNQWIDIDQFAERDFTGNMTIIQNDLRHPNRKIVEGDRFGYDYNMHIVKAGVFAQNEWNWTKFDLSYAARFTYTTFWREGKMENGRAAVIGVQSYGKGKSLSFYDPSFKAGLVYKINGRQRLVLNGLVETRAPYAGYAYVAPRVKDTQIQKVVVNPKNPKQYRLEDLPSEKIYSYDLTYQFTTPIVKGRITGFHTITRDGVEGTGYYNDEFRTYINHTLSGVNKRYMGVEAGISVKLNNSFSVELAGTYGDYRYTDDAMGTMSAENGANLLTGELPVNAEAAKKSDIRERVYIKDLKINNGPQLAASITLDYFHPKMWFADITLSYFDNNYLDFSPSHFTEMNYYGGTYQDEAGQDIQYSGYRKKGTYTDAEIKSGKYAQDKALVEMFGTQEKLKGGFMLDASVGKVLYLNNRKQSLNINLSFSNILNNKDMVTGGYQQGRIARNNKSQTKDIQLVDRYPNKYYYAWGFNCFLNLGYKF</sequence>
<keyword evidence="3" id="KW-0998">Cell outer membrane</keyword>
<dbReference type="Pfam" id="PF13715">
    <property type="entry name" value="CarbopepD_reg_2"/>
    <property type="match status" value="1"/>
</dbReference>
<evidence type="ECO:0000313" key="6">
    <source>
        <dbReference type="Proteomes" id="UP000262954"/>
    </source>
</evidence>
<dbReference type="Proteomes" id="UP000262954">
    <property type="component" value="Unassembled WGS sequence"/>
</dbReference>
<dbReference type="Gene3D" id="2.60.40.1120">
    <property type="entry name" value="Carboxypeptidase-like, regulatory domain"/>
    <property type="match status" value="1"/>
</dbReference>
<dbReference type="GO" id="GO:0009279">
    <property type="term" value="C:cell outer membrane"/>
    <property type="evidence" value="ECO:0007669"/>
    <property type="project" value="UniProtKB-SubCell"/>
</dbReference>
<gene>
    <name evidence="5" type="ORF">DDY73_12950</name>
</gene>
<evidence type="ECO:0000313" key="5">
    <source>
        <dbReference type="EMBL" id="HBJ09897.1"/>
    </source>
</evidence>
<reference evidence="5 6" key="1">
    <citation type="journal article" date="2018" name="Nat. Biotechnol.">
        <title>A standardized bacterial taxonomy based on genome phylogeny substantially revises the tree of life.</title>
        <authorList>
            <person name="Parks D.H."/>
            <person name="Chuvochina M."/>
            <person name="Waite D.W."/>
            <person name="Rinke C."/>
            <person name="Skarshewski A."/>
            <person name="Chaumeil P.A."/>
            <person name="Hugenholtz P."/>
        </authorList>
    </citation>
    <scope>NUCLEOTIDE SEQUENCE [LARGE SCALE GENOMIC DNA]</scope>
    <source>
        <strain evidence="5">UBA11482</strain>
    </source>
</reference>
<protein>
    <recommendedName>
        <fullName evidence="7">TonB-dependent receptor</fullName>
    </recommendedName>
</protein>
<organism evidence="5 6">
    <name type="scientific">Coprobacter fastidiosus</name>
    <dbReference type="NCBI Taxonomy" id="1099853"/>
    <lineage>
        <taxon>Bacteria</taxon>
        <taxon>Pseudomonadati</taxon>
        <taxon>Bacteroidota</taxon>
        <taxon>Bacteroidia</taxon>
        <taxon>Bacteroidales</taxon>
        <taxon>Barnesiellaceae</taxon>
        <taxon>Coprobacter</taxon>
    </lineage>
</organism>
<dbReference type="Gene3D" id="2.40.170.20">
    <property type="entry name" value="TonB-dependent receptor, beta-barrel domain"/>
    <property type="match status" value="1"/>
</dbReference>
<comment type="subcellular location">
    <subcellularLocation>
        <location evidence="1">Cell outer membrane</location>
    </subcellularLocation>
</comment>
<evidence type="ECO:0000256" key="4">
    <source>
        <dbReference type="SAM" id="SignalP"/>
    </source>
</evidence>
<dbReference type="SUPFAM" id="SSF49452">
    <property type="entry name" value="Starch-binding domain-like"/>
    <property type="match status" value="1"/>
</dbReference>
<dbReference type="EMBL" id="DNWC01000165">
    <property type="protein sequence ID" value="HBJ09897.1"/>
    <property type="molecule type" value="Genomic_DNA"/>
</dbReference>
<dbReference type="InterPro" id="IPR013784">
    <property type="entry name" value="Carb-bd-like_fold"/>
</dbReference>
<feature type="chain" id="PRO_5016593995" description="TonB-dependent receptor" evidence="4">
    <location>
        <begin position="20"/>
        <end position="1000"/>
    </location>
</feature>
<evidence type="ECO:0000256" key="1">
    <source>
        <dbReference type="ARBA" id="ARBA00004442"/>
    </source>
</evidence>
<dbReference type="AlphaFoldDB" id="A0A354M5V8"/>
<keyword evidence="4" id="KW-0732">Signal</keyword>
<evidence type="ECO:0000256" key="2">
    <source>
        <dbReference type="ARBA" id="ARBA00023136"/>
    </source>
</evidence>
<proteinExistence type="predicted"/>
<dbReference type="GO" id="GO:0030246">
    <property type="term" value="F:carbohydrate binding"/>
    <property type="evidence" value="ECO:0007669"/>
    <property type="project" value="InterPro"/>
</dbReference>
<name>A0A354M5V8_9BACT</name>